<dbReference type="Proteomes" id="UP001159405">
    <property type="component" value="Unassembled WGS sequence"/>
</dbReference>
<gene>
    <name evidence="2" type="ORF">PLOB_00010995</name>
</gene>
<evidence type="ECO:0000313" key="3">
    <source>
        <dbReference type="Proteomes" id="UP001159405"/>
    </source>
</evidence>
<proteinExistence type="predicted"/>
<evidence type="ECO:0000313" key="2">
    <source>
        <dbReference type="EMBL" id="CAH3170743.1"/>
    </source>
</evidence>
<accession>A0ABN8QYS8</accession>
<dbReference type="EMBL" id="CALNXK010000158">
    <property type="protein sequence ID" value="CAH3170743.1"/>
    <property type="molecule type" value="Genomic_DNA"/>
</dbReference>
<feature type="compositionally biased region" description="Polar residues" evidence="1">
    <location>
        <begin position="7"/>
        <end position="17"/>
    </location>
</feature>
<protein>
    <submittedName>
        <fullName evidence="2">Uncharacterized protein</fullName>
    </submittedName>
</protein>
<feature type="region of interest" description="Disordered" evidence="1">
    <location>
        <begin position="6"/>
        <end position="67"/>
    </location>
</feature>
<evidence type="ECO:0000256" key="1">
    <source>
        <dbReference type="SAM" id="MobiDB-lite"/>
    </source>
</evidence>
<keyword evidence="3" id="KW-1185">Reference proteome</keyword>
<sequence length="84" mass="8809">LIAFAQSLGSSDSTTQLEPCGTFLKASPNPEFPLTSTGRPADKASRAARPKPSVRDGITARSTSQNNSASFSLLSLKQRTLTLG</sequence>
<reference evidence="2 3" key="1">
    <citation type="submission" date="2022-05" db="EMBL/GenBank/DDBJ databases">
        <authorList>
            <consortium name="Genoscope - CEA"/>
            <person name="William W."/>
        </authorList>
    </citation>
    <scope>NUCLEOTIDE SEQUENCE [LARGE SCALE GENOMIC DNA]</scope>
</reference>
<comment type="caution">
    <text evidence="2">The sequence shown here is derived from an EMBL/GenBank/DDBJ whole genome shotgun (WGS) entry which is preliminary data.</text>
</comment>
<name>A0ABN8QYS8_9CNID</name>
<feature type="non-terminal residue" evidence="2">
    <location>
        <position position="1"/>
    </location>
</feature>
<organism evidence="2 3">
    <name type="scientific">Porites lobata</name>
    <dbReference type="NCBI Taxonomy" id="104759"/>
    <lineage>
        <taxon>Eukaryota</taxon>
        <taxon>Metazoa</taxon>
        <taxon>Cnidaria</taxon>
        <taxon>Anthozoa</taxon>
        <taxon>Hexacorallia</taxon>
        <taxon>Scleractinia</taxon>
        <taxon>Fungiina</taxon>
        <taxon>Poritidae</taxon>
        <taxon>Porites</taxon>
    </lineage>
</organism>